<dbReference type="Pfam" id="PF02880">
    <property type="entry name" value="PGM_PMM_III"/>
    <property type="match status" value="1"/>
</dbReference>
<evidence type="ECO:0000259" key="12">
    <source>
        <dbReference type="Pfam" id="PF02880"/>
    </source>
</evidence>
<dbReference type="RefSeq" id="WP_188027409.1">
    <property type="nucleotide sequence ID" value="NZ_JACHGR010000009.1"/>
</dbReference>
<keyword evidence="3 6" id="KW-0479">Metal-binding</keyword>
<dbReference type="InterPro" id="IPR016066">
    <property type="entry name" value="A-D-PHexomutase_CS"/>
</dbReference>
<dbReference type="FunFam" id="3.40.120.10:FF:000003">
    <property type="entry name" value="Phosphoglucosamine mutase"/>
    <property type="match status" value="1"/>
</dbReference>
<dbReference type="PRINTS" id="PR00509">
    <property type="entry name" value="PGMPMM"/>
</dbReference>
<dbReference type="InterPro" id="IPR005846">
    <property type="entry name" value="A-D-PHexomutase_a/b/a-III"/>
</dbReference>
<accession>A0A841GFE4</accession>
<dbReference type="AlphaFoldDB" id="A0A841GFE4"/>
<comment type="cofactor">
    <cofactor evidence="6">
        <name>Mg(2+)</name>
        <dbReference type="ChEBI" id="CHEBI:18420"/>
    </cofactor>
    <text evidence="6">Binds 1 Mg(2+) ion per subunit.</text>
</comment>
<comment type="caution">
    <text evidence="13">The sequence shown here is derived from an EMBL/GenBank/DDBJ whole genome shotgun (WGS) entry which is preliminary data.</text>
</comment>
<dbReference type="SUPFAM" id="SSF53738">
    <property type="entry name" value="Phosphoglucomutase, first 3 domains"/>
    <property type="match status" value="3"/>
</dbReference>
<dbReference type="FunFam" id="3.40.120.10:FF:000001">
    <property type="entry name" value="Phosphoglucosamine mutase"/>
    <property type="match status" value="1"/>
</dbReference>
<dbReference type="GO" id="GO:0009252">
    <property type="term" value="P:peptidoglycan biosynthetic process"/>
    <property type="evidence" value="ECO:0007669"/>
    <property type="project" value="TreeGrafter"/>
</dbReference>
<comment type="catalytic activity">
    <reaction evidence="6 8">
        <text>alpha-D-glucosamine 1-phosphate = D-glucosamine 6-phosphate</text>
        <dbReference type="Rhea" id="RHEA:23424"/>
        <dbReference type="ChEBI" id="CHEBI:58516"/>
        <dbReference type="ChEBI" id="CHEBI:58725"/>
        <dbReference type="EC" id="5.4.2.10"/>
    </reaction>
</comment>
<dbReference type="NCBIfam" id="TIGR01455">
    <property type="entry name" value="glmM"/>
    <property type="match status" value="1"/>
</dbReference>
<keyword evidence="4 6" id="KW-0460">Magnesium</keyword>
<evidence type="ECO:0000256" key="8">
    <source>
        <dbReference type="RuleBase" id="RU004327"/>
    </source>
</evidence>
<evidence type="ECO:0000256" key="1">
    <source>
        <dbReference type="ARBA" id="ARBA00010231"/>
    </source>
</evidence>
<gene>
    <name evidence="6" type="primary">glmM</name>
    <name evidence="13" type="ORF">HNR75_002628</name>
</gene>
<dbReference type="InterPro" id="IPR005843">
    <property type="entry name" value="A-D-PHexomutase_C"/>
</dbReference>
<evidence type="ECO:0000256" key="7">
    <source>
        <dbReference type="RuleBase" id="RU004326"/>
    </source>
</evidence>
<dbReference type="NCBIfam" id="NF008139">
    <property type="entry name" value="PRK10887.1"/>
    <property type="match status" value="1"/>
</dbReference>
<comment type="PTM">
    <text evidence="6">Activated by phosphorylation.</text>
</comment>
<evidence type="ECO:0000256" key="2">
    <source>
        <dbReference type="ARBA" id="ARBA00022553"/>
    </source>
</evidence>
<feature type="binding site" description="via phosphate group" evidence="6">
    <location>
        <position position="101"/>
    </location>
    <ligand>
        <name>Mg(2+)</name>
        <dbReference type="ChEBI" id="CHEBI:18420"/>
    </ligand>
</feature>
<dbReference type="EMBL" id="JACHGR010000009">
    <property type="protein sequence ID" value="MBB6056689.1"/>
    <property type="molecule type" value="Genomic_DNA"/>
</dbReference>
<dbReference type="Gene3D" id="3.40.120.10">
    <property type="entry name" value="Alpha-D-Glucose-1,6-Bisphosphate, subunit A, domain 3"/>
    <property type="match status" value="3"/>
</dbReference>
<dbReference type="GO" id="GO:0005829">
    <property type="term" value="C:cytosol"/>
    <property type="evidence" value="ECO:0007669"/>
    <property type="project" value="TreeGrafter"/>
</dbReference>
<dbReference type="Pfam" id="PF02878">
    <property type="entry name" value="PGM_PMM_I"/>
    <property type="match status" value="1"/>
</dbReference>
<comment type="function">
    <text evidence="6 8">Catalyzes the conversion of glucosamine-6-phosphate to glucosamine-1-phosphate.</text>
</comment>
<dbReference type="InterPro" id="IPR005844">
    <property type="entry name" value="A-D-PHexomutase_a/b/a-I"/>
</dbReference>
<protein>
    <recommendedName>
        <fullName evidence="6 8">Phosphoglucosamine mutase</fullName>
        <ecNumber evidence="6 8">5.4.2.10</ecNumber>
    </recommendedName>
</protein>
<feature type="binding site" evidence="6">
    <location>
        <position position="240"/>
    </location>
    <ligand>
        <name>Mg(2+)</name>
        <dbReference type="ChEBI" id="CHEBI:18420"/>
    </ligand>
</feature>
<dbReference type="Pfam" id="PF02879">
    <property type="entry name" value="PGM_PMM_II"/>
    <property type="match status" value="1"/>
</dbReference>
<dbReference type="PANTHER" id="PTHR42946">
    <property type="entry name" value="PHOSPHOHEXOSE MUTASE"/>
    <property type="match status" value="1"/>
</dbReference>
<sequence>MNRKYFGTDGVRGLVGQFPITPDFALKLGWAAGKVLAASGTRKVIIGKDTRISGYMLESAMASGFAAAGVHVALTGPLPTPAIAYLARTFRADAGVVISASHNPYHDNGIKFFSAAGVKLNDDIELAIEAQLTQELQCVDSAHLGKARRITDAIGRYVEFCKSQFPSQLSLEGLRVVVDCAHGATYQIAPAVLRELGAEVFTIGVEPSGLNINEHCGATDLTALSAKVQELRADVGFALDGDGDRIMLVDHLGRVVDGDQILFILARHWQERGELRGGVVGTQMANLGLEKALHGLGIPFARSKVGDRYVVELLHELGWQLGGENSGHILSLSHTTTGDGIIAGLQVLRTMVERGQNLAACCEGMSLMPQVLINIRYQGQQDPLASDAVRQAMAEAEAIFAGRGRILLRKSGTEPLLRVMAEGENEAEVRAMAEHIAASIRAVTG</sequence>
<dbReference type="Pfam" id="PF00408">
    <property type="entry name" value="PGM_PMM_IV"/>
    <property type="match status" value="1"/>
</dbReference>
<feature type="modified residue" description="Phosphoserine" evidence="6">
    <location>
        <position position="101"/>
    </location>
</feature>
<dbReference type="GO" id="GO:0006048">
    <property type="term" value="P:UDP-N-acetylglucosamine biosynthetic process"/>
    <property type="evidence" value="ECO:0007669"/>
    <property type="project" value="TreeGrafter"/>
</dbReference>
<evidence type="ECO:0000256" key="4">
    <source>
        <dbReference type="ARBA" id="ARBA00022842"/>
    </source>
</evidence>
<evidence type="ECO:0000256" key="3">
    <source>
        <dbReference type="ARBA" id="ARBA00022723"/>
    </source>
</evidence>
<dbReference type="GO" id="GO:0004615">
    <property type="term" value="F:phosphomannomutase activity"/>
    <property type="evidence" value="ECO:0007669"/>
    <property type="project" value="TreeGrafter"/>
</dbReference>
<name>A0A841GFE4_9GAMM</name>
<dbReference type="PROSITE" id="PS00710">
    <property type="entry name" value="PGM_PMM"/>
    <property type="match status" value="1"/>
</dbReference>
<evidence type="ECO:0000313" key="13">
    <source>
        <dbReference type="EMBL" id="MBB6056689.1"/>
    </source>
</evidence>
<evidence type="ECO:0000259" key="11">
    <source>
        <dbReference type="Pfam" id="PF02879"/>
    </source>
</evidence>
<feature type="active site" description="Phosphoserine intermediate" evidence="6">
    <location>
        <position position="101"/>
    </location>
</feature>
<dbReference type="GO" id="GO:0008966">
    <property type="term" value="F:phosphoglucosamine mutase activity"/>
    <property type="evidence" value="ECO:0007669"/>
    <property type="project" value="UniProtKB-UniRule"/>
</dbReference>
<proteinExistence type="inferred from homology"/>
<feature type="domain" description="Alpha-D-phosphohexomutase C-terminal" evidence="9">
    <location>
        <begin position="372"/>
        <end position="438"/>
    </location>
</feature>
<dbReference type="CDD" id="cd05802">
    <property type="entry name" value="GlmM"/>
    <property type="match status" value="1"/>
</dbReference>
<dbReference type="SUPFAM" id="SSF55957">
    <property type="entry name" value="Phosphoglucomutase, C-terminal domain"/>
    <property type="match status" value="1"/>
</dbReference>
<keyword evidence="2 6" id="KW-0597">Phosphoprotein</keyword>
<dbReference type="FunFam" id="3.30.310.50:FF:000001">
    <property type="entry name" value="Phosphoglucosamine mutase"/>
    <property type="match status" value="1"/>
</dbReference>
<evidence type="ECO:0000259" key="10">
    <source>
        <dbReference type="Pfam" id="PF02878"/>
    </source>
</evidence>
<dbReference type="InterPro" id="IPR006352">
    <property type="entry name" value="GlmM_bact"/>
</dbReference>
<feature type="domain" description="Alpha-D-phosphohexomutase alpha/beta/alpha" evidence="12">
    <location>
        <begin position="257"/>
        <end position="363"/>
    </location>
</feature>
<feature type="domain" description="Alpha-D-phosphohexomutase alpha/beta/alpha" evidence="10">
    <location>
        <begin position="3"/>
        <end position="135"/>
    </location>
</feature>
<keyword evidence="14" id="KW-1185">Reference proteome</keyword>
<dbReference type="InterPro" id="IPR036900">
    <property type="entry name" value="A-D-PHexomutase_C_sf"/>
</dbReference>
<dbReference type="PANTHER" id="PTHR42946:SF1">
    <property type="entry name" value="PHOSPHOGLUCOMUTASE (ALPHA-D-GLUCOSE-1,6-BISPHOSPHATE-DEPENDENT)"/>
    <property type="match status" value="1"/>
</dbReference>
<feature type="domain" description="Alpha-D-phosphohexomutase alpha/beta/alpha" evidence="11">
    <location>
        <begin position="156"/>
        <end position="253"/>
    </location>
</feature>
<dbReference type="InterPro" id="IPR050060">
    <property type="entry name" value="Phosphoglucosamine_mutase"/>
</dbReference>
<dbReference type="InterPro" id="IPR005845">
    <property type="entry name" value="A-D-PHexomutase_a/b/a-II"/>
</dbReference>
<evidence type="ECO:0000256" key="6">
    <source>
        <dbReference type="HAMAP-Rule" id="MF_01554"/>
    </source>
</evidence>
<dbReference type="GO" id="GO:0005975">
    <property type="term" value="P:carbohydrate metabolic process"/>
    <property type="evidence" value="ECO:0007669"/>
    <property type="project" value="InterPro"/>
</dbReference>
<dbReference type="GO" id="GO:0000287">
    <property type="term" value="F:magnesium ion binding"/>
    <property type="evidence" value="ECO:0007669"/>
    <property type="project" value="UniProtKB-UniRule"/>
</dbReference>
<dbReference type="EC" id="5.4.2.10" evidence="6 8"/>
<dbReference type="Gene3D" id="3.30.310.50">
    <property type="entry name" value="Alpha-D-phosphohexomutase, C-terminal domain"/>
    <property type="match status" value="1"/>
</dbReference>
<keyword evidence="5 6" id="KW-0413">Isomerase</keyword>
<evidence type="ECO:0000259" key="9">
    <source>
        <dbReference type="Pfam" id="PF00408"/>
    </source>
</evidence>
<reference evidence="13 14" key="1">
    <citation type="submission" date="2020-08" db="EMBL/GenBank/DDBJ databases">
        <title>Genomic Encyclopedia of Type Strains, Phase IV (KMG-IV): sequencing the most valuable type-strain genomes for metagenomic binning, comparative biology and taxonomic classification.</title>
        <authorList>
            <person name="Goeker M."/>
        </authorList>
    </citation>
    <scope>NUCLEOTIDE SEQUENCE [LARGE SCALE GENOMIC DNA]</scope>
    <source>
        <strain evidence="13 14">DSM 22975</strain>
    </source>
</reference>
<comment type="similarity">
    <text evidence="1 6 7">Belongs to the phosphohexose mutase family.</text>
</comment>
<dbReference type="InterPro" id="IPR005841">
    <property type="entry name" value="Alpha-D-phosphohexomutase_SF"/>
</dbReference>
<dbReference type="InterPro" id="IPR016055">
    <property type="entry name" value="A-D-PHexomutase_a/b/a-I/II/III"/>
</dbReference>
<feature type="binding site" evidence="6">
    <location>
        <position position="244"/>
    </location>
    <ligand>
        <name>Mg(2+)</name>
        <dbReference type="ChEBI" id="CHEBI:18420"/>
    </ligand>
</feature>
<dbReference type="HAMAP" id="MF_01554_B">
    <property type="entry name" value="GlmM_B"/>
    <property type="match status" value="1"/>
</dbReference>
<feature type="binding site" evidence="6">
    <location>
        <position position="242"/>
    </location>
    <ligand>
        <name>Mg(2+)</name>
        <dbReference type="ChEBI" id="CHEBI:18420"/>
    </ligand>
</feature>
<evidence type="ECO:0000256" key="5">
    <source>
        <dbReference type="ARBA" id="ARBA00023235"/>
    </source>
</evidence>
<evidence type="ECO:0000313" key="14">
    <source>
        <dbReference type="Proteomes" id="UP000585721"/>
    </source>
</evidence>
<dbReference type="Proteomes" id="UP000585721">
    <property type="component" value="Unassembled WGS sequence"/>
</dbReference>
<organism evidence="13 14">
    <name type="scientific">Tolumonas osonensis</name>
    <dbReference type="NCBI Taxonomy" id="675874"/>
    <lineage>
        <taxon>Bacteria</taxon>
        <taxon>Pseudomonadati</taxon>
        <taxon>Pseudomonadota</taxon>
        <taxon>Gammaproteobacteria</taxon>
        <taxon>Aeromonadales</taxon>
        <taxon>Aeromonadaceae</taxon>
        <taxon>Tolumonas</taxon>
    </lineage>
</organism>